<evidence type="ECO:0000313" key="1">
    <source>
        <dbReference type="EMBL" id="MCI65566.1"/>
    </source>
</evidence>
<evidence type="ECO:0000313" key="2">
    <source>
        <dbReference type="Proteomes" id="UP000265520"/>
    </source>
</evidence>
<organism evidence="1 2">
    <name type="scientific">Trifolium medium</name>
    <dbReference type="NCBI Taxonomy" id="97028"/>
    <lineage>
        <taxon>Eukaryota</taxon>
        <taxon>Viridiplantae</taxon>
        <taxon>Streptophyta</taxon>
        <taxon>Embryophyta</taxon>
        <taxon>Tracheophyta</taxon>
        <taxon>Spermatophyta</taxon>
        <taxon>Magnoliopsida</taxon>
        <taxon>eudicotyledons</taxon>
        <taxon>Gunneridae</taxon>
        <taxon>Pentapetalae</taxon>
        <taxon>rosids</taxon>
        <taxon>fabids</taxon>
        <taxon>Fabales</taxon>
        <taxon>Fabaceae</taxon>
        <taxon>Papilionoideae</taxon>
        <taxon>50 kb inversion clade</taxon>
        <taxon>NPAAA clade</taxon>
        <taxon>Hologalegina</taxon>
        <taxon>IRL clade</taxon>
        <taxon>Trifolieae</taxon>
        <taxon>Trifolium</taxon>
    </lineage>
</organism>
<comment type="caution">
    <text evidence="1">The sequence shown here is derived from an EMBL/GenBank/DDBJ whole genome shotgun (WGS) entry which is preliminary data.</text>
</comment>
<sequence length="49" mass="5949">MYVWNNVYKRKYYYELDHKISPEKLREIACDASLCRLPGLAMFYSELVQ</sequence>
<keyword evidence="2" id="KW-1185">Reference proteome</keyword>
<proteinExistence type="predicted"/>
<dbReference type="EMBL" id="LXQA010678210">
    <property type="protein sequence ID" value="MCI65566.1"/>
    <property type="molecule type" value="Genomic_DNA"/>
</dbReference>
<name>A0A392TZL8_9FABA</name>
<accession>A0A392TZL8</accession>
<feature type="non-terminal residue" evidence="1">
    <location>
        <position position="49"/>
    </location>
</feature>
<dbReference type="AlphaFoldDB" id="A0A392TZL8"/>
<protein>
    <submittedName>
        <fullName evidence="1">Potassium transporter 5-like</fullName>
    </submittedName>
</protein>
<dbReference type="Proteomes" id="UP000265520">
    <property type="component" value="Unassembled WGS sequence"/>
</dbReference>
<reference evidence="1 2" key="1">
    <citation type="journal article" date="2018" name="Front. Plant Sci.">
        <title>Red Clover (Trifolium pratense) and Zigzag Clover (T. medium) - A Picture of Genomic Similarities and Differences.</title>
        <authorList>
            <person name="Dluhosova J."/>
            <person name="Istvanek J."/>
            <person name="Nedelnik J."/>
            <person name="Repkova J."/>
        </authorList>
    </citation>
    <scope>NUCLEOTIDE SEQUENCE [LARGE SCALE GENOMIC DNA]</scope>
    <source>
        <strain evidence="2">cv. 10/8</strain>
        <tissue evidence="1">Leaf</tissue>
    </source>
</reference>